<evidence type="ECO:0000313" key="4">
    <source>
        <dbReference type="Proteomes" id="UP000288943"/>
    </source>
</evidence>
<accession>A0A410WZ09</accession>
<name>A0A410WZ09_9BACL</name>
<dbReference type="SUPFAM" id="SSF56300">
    <property type="entry name" value="Metallo-dependent phosphatases"/>
    <property type="match status" value="1"/>
</dbReference>
<evidence type="ECO:0000259" key="1">
    <source>
        <dbReference type="Pfam" id="PF00149"/>
    </source>
</evidence>
<dbReference type="Gene3D" id="3.60.21.10">
    <property type="match status" value="1"/>
</dbReference>
<protein>
    <submittedName>
        <fullName evidence="3">Serine/threonine protein phosphatase</fullName>
    </submittedName>
</protein>
<dbReference type="InterPro" id="IPR050126">
    <property type="entry name" value="Ap4A_hydrolase"/>
</dbReference>
<dbReference type="GO" id="GO:0008803">
    <property type="term" value="F:bis(5'-nucleosyl)-tetraphosphatase (symmetrical) activity"/>
    <property type="evidence" value="ECO:0007669"/>
    <property type="project" value="TreeGrafter"/>
</dbReference>
<dbReference type="KEGG" id="pchi:PC41400_18655"/>
<proteinExistence type="predicted"/>
<organism evidence="3 4">
    <name type="scientific">Paenibacillus chitinolyticus</name>
    <dbReference type="NCBI Taxonomy" id="79263"/>
    <lineage>
        <taxon>Bacteria</taxon>
        <taxon>Bacillati</taxon>
        <taxon>Bacillota</taxon>
        <taxon>Bacilli</taxon>
        <taxon>Bacillales</taxon>
        <taxon>Paenibacillaceae</taxon>
        <taxon>Paenibacillus</taxon>
    </lineage>
</organism>
<gene>
    <name evidence="2" type="ORF">M5X16_12355</name>
    <name evidence="3" type="ORF">PC41400_18655</name>
</gene>
<keyword evidence="5" id="KW-1185">Reference proteome</keyword>
<evidence type="ECO:0000313" key="2">
    <source>
        <dbReference type="EMBL" id="MCY9596565.1"/>
    </source>
</evidence>
<dbReference type="GeneID" id="95376817"/>
<dbReference type="AlphaFoldDB" id="A0A410WZ09"/>
<evidence type="ECO:0000313" key="5">
    <source>
        <dbReference type="Proteomes" id="UP001527202"/>
    </source>
</evidence>
<dbReference type="Proteomes" id="UP000288943">
    <property type="component" value="Chromosome"/>
</dbReference>
<dbReference type="PANTHER" id="PTHR42850:SF4">
    <property type="entry name" value="ZINC-DEPENDENT ENDOPOLYPHOSPHATASE"/>
    <property type="match status" value="1"/>
</dbReference>
<dbReference type="EMBL" id="JAMDMJ010000013">
    <property type="protein sequence ID" value="MCY9596565.1"/>
    <property type="molecule type" value="Genomic_DNA"/>
</dbReference>
<dbReference type="InterPro" id="IPR004843">
    <property type="entry name" value="Calcineurin-like_PHP"/>
</dbReference>
<evidence type="ECO:0000313" key="3">
    <source>
        <dbReference type="EMBL" id="QAV19573.1"/>
    </source>
</evidence>
<reference evidence="2 5" key="2">
    <citation type="submission" date="2022-05" db="EMBL/GenBank/DDBJ databases">
        <title>Genome Sequencing of Bee-Associated Microbes.</title>
        <authorList>
            <person name="Dunlap C."/>
        </authorList>
    </citation>
    <scope>NUCLEOTIDE SEQUENCE [LARGE SCALE GENOMIC DNA]</scope>
    <source>
        <strain evidence="2 5">NRRL B-23120</strain>
    </source>
</reference>
<sequence>MKRTLVVSDIHGEIDKFTRLLEKVSYNPRQDQLILLGDYVDKGPDSRRVVEKVMQLHREGAIVLKGNHDHMMVKSFERDPVFIERWFRNGARATLTSYEHPGAASETPAPDTLELTPLLEEHLAFLGGLQTYYETEDTIFVHAGVHPSTSLAETDAYVLMWIRDEFHKGYRGSKTVVFGHTITETLHGKKEVYFGDNNIIGIDGGAVYGGLLHCLELPGRNVYSVD</sequence>
<dbReference type="EMBL" id="CP026520">
    <property type="protein sequence ID" value="QAV19573.1"/>
    <property type="molecule type" value="Genomic_DNA"/>
</dbReference>
<dbReference type="PANTHER" id="PTHR42850">
    <property type="entry name" value="METALLOPHOSPHOESTERASE"/>
    <property type="match status" value="1"/>
</dbReference>
<dbReference type="OrthoDB" id="384253at2"/>
<dbReference type="Proteomes" id="UP001527202">
    <property type="component" value="Unassembled WGS sequence"/>
</dbReference>
<dbReference type="CDD" id="cd00144">
    <property type="entry name" value="MPP_PPP_family"/>
    <property type="match status" value="1"/>
</dbReference>
<dbReference type="Pfam" id="PF00149">
    <property type="entry name" value="Metallophos"/>
    <property type="match status" value="1"/>
</dbReference>
<dbReference type="RefSeq" id="WP_042226789.1">
    <property type="nucleotide sequence ID" value="NZ_CP026520.1"/>
</dbReference>
<feature type="domain" description="Calcineurin-like phosphoesterase" evidence="1">
    <location>
        <begin position="3"/>
        <end position="181"/>
    </location>
</feature>
<reference evidence="3 4" key="1">
    <citation type="submission" date="2018-01" db="EMBL/GenBank/DDBJ databases">
        <title>The whole genome sequencing and assembly of Paenibacillus chitinolyticus KCCM 41400 strain.</title>
        <authorList>
            <person name="Kim J.-Y."/>
            <person name="Park M.-K."/>
            <person name="Lee Y.-J."/>
            <person name="Yi H."/>
            <person name="Bahn Y.-S."/>
            <person name="Kim J.F."/>
            <person name="Lee D.-W."/>
        </authorList>
    </citation>
    <scope>NUCLEOTIDE SEQUENCE [LARGE SCALE GENOMIC DNA]</scope>
    <source>
        <strain evidence="3 4">KCCM 41400</strain>
    </source>
</reference>
<dbReference type="GO" id="GO:0016791">
    <property type="term" value="F:phosphatase activity"/>
    <property type="evidence" value="ECO:0007669"/>
    <property type="project" value="TreeGrafter"/>
</dbReference>
<dbReference type="GO" id="GO:0110154">
    <property type="term" value="P:RNA decapping"/>
    <property type="evidence" value="ECO:0007669"/>
    <property type="project" value="TreeGrafter"/>
</dbReference>
<dbReference type="InterPro" id="IPR029052">
    <property type="entry name" value="Metallo-depent_PP-like"/>
</dbReference>
<dbReference type="GO" id="GO:0005737">
    <property type="term" value="C:cytoplasm"/>
    <property type="evidence" value="ECO:0007669"/>
    <property type="project" value="TreeGrafter"/>
</dbReference>